<protein>
    <submittedName>
        <fullName evidence="1">Uncharacterized protein</fullName>
    </submittedName>
</protein>
<accession>A0A0E9XA06</accession>
<reference evidence="1" key="1">
    <citation type="submission" date="2014-11" db="EMBL/GenBank/DDBJ databases">
        <authorList>
            <person name="Amaro Gonzalez C."/>
        </authorList>
    </citation>
    <scope>NUCLEOTIDE SEQUENCE</scope>
</reference>
<proteinExistence type="predicted"/>
<evidence type="ECO:0000313" key="1">
    <source>
        <dbReference type="EMBL" id="JAH98533.1"/>
    </source>
</evidence>
<organism evidence="1">
    <name type="scientific">Anguilla anguilla</name>
    <name type="common">European freshwater eel</name>
    <name type="synonym">Muraena anguilla</name>
    <dbReference type="NCBI Taxonomy" id="7936"/>
    <lineage>
        <taxon>Eukaryota</taxon>
        <taxon>Metazoa</taxon>
        <taxon>Chordata</taxon>
        <taxon>Craniata</taxon>
        <taxon>Vertebrata</taxon>
        <taxon>Euteleostomi</taxon>
        <taxon>Actinopterygii</taxon>
        <taxon>Neopterygii</taxon>
        <taxon>Teleostei</taxon>
        <taxon>Anguilliformes</taxon>
        <taxon>Anguillidae</taxon>
        <taxon>Anguilla</taxon>
    </lineage>
</organism>
<dbReference type="AlphaFoldDB" id="A0A0E9XA06"/>
<reference evidence="1" key="2">
    <citation type="journal article" date="2015" name="Fish Shellfish Immunol.">
        <title>Early steps in the European eel (Anguilla anguilla)-Vibrio vulnificus interaction in the gills: Role of the RtxA13 toxin.</title>
        <authorList>
            <person name="Callol A."/>
            <person name="Pajuelo D."/>
            <person name="Ebbesson L."/>
            <person name="Teles M."/>
            <person name="MacKenzie S."/>
            <person name="Amaro C."/>
        </authorList>
    </citation>
    <scope>NUCLEOTIDE SEQUENCE</scope>
</reference>
<name>A0A0E9XA06_ANGAN</name>
<dbReference type="EMBL" id="GBXM01010044">
    <property type="protein sequence ID" value="JAH98533.1"/>
    <property type="molecule type" value="Transcribed_RNA"/>
</dbReference>
<sequence length="77" mass="9049">MKFELRPLALLPNLHTLCQVSAKCSLQLKPHVSQHQINFRFCKWPNYSSQQNKQLNHENHLPLVKTLLTAFHTNIIF</sequence>